<dbReference type="RefSeq" id="WP_009070395.1">
    <property type="nucleotide sequence ID" value="NZ_JH597761.1"/>
</dbReference>
<keyword evidence="2" id="KW-1185">Reference proteome</keyword>
<proteinExistence type="predicted"/>
<protein>
    <submittedName>
        <fullName evidence="1">Uncharacterized protein</fullName>
    </submittedName>
</protein>
<dbReference type="EMBL" id="JH597761">
    <property type="protein sequence ID" value="EHP70044.1"/>
    <property type="molecule type" value="Genomic_DNA"/>
</dbReference>
<dbReference type="STRING" id="671065.MetMK1DRAFT_00005460"/>
<gene>
    <name evidence="1" type="ORF">MetMK1DRAFT_00005460</name>
</gene>
<accession>H2C1C3</accession>
<dbReference type="HOGENOM" id="CLU_2127873_0_0_2"/>
<reference evidence="1 2" key="1">
    <citation type="submission" date="2012-01" db="EMBL/GenBank/DDBJ databases">
        <title>Improved High-Quality Draft sequence of Metallosphaera yellowstonensis MK1.</title>
        <authorList>
            <consortium name="US DOE Joint Genome Institute"/>
            <person name="Lucas S."/>
            <person name="Han J."/>
            <person name="Cheng J.-F."/>
            <person name="Goodwin L."/>
            <person name="Pitluck S."/>
            <person name="Peters L."/>
            <person name="Teshima H."/>
            <person name="Detter J.C."/>
            <person name="Han C."/>
            <person name="Tapia R."/>
            <person name="Land M."/>
            <person name="Hauser L."/>
            <person name="Kyrpides N."/>
            <person name="Kozubal M."/>
            <person name="Macur R.E."/>
            <person name="Jay Z."/>
            <person name="Inskeep W."/>
            <person name="Woyke T."/>
        </authorList>
    </citation>
    <scope>NUCLEOTIDE SEQUENCE [LARGE SCALE GENOMIC DNA]</scope>
    <source>
        <strain evidence="1 2">MK1</strain>
    </source>
</reference>
<sequence>MLSDLLALEEIHVAPRRREELKLRGVDLEGLMRRGLVKEEGGLLYLTEAGVRELSSLYGLMDFLQVLYMDLAYGRKRGADEVDGDTLRELVESGLAEVREGSVELTFEGIKLAAQRITDKMSRAH</sequence>
<evidence type="ECO:0000313" key="1">
    <source>
        <dbReference type="EMBL" id="EHP70044.1"/>
    </source>
</evidence>
<dbReference type="AlphaFoldDB" id="H2C1C3"/>
<evidence type="ECO:0000313" key="2">
    <source>
        <dbReference type="Proteomes" id="UP000003980"/>
    </source>
</evidence>
<dbReference type="Proteomes" id="UP000003980">
    <property type="component" value="Unassembled WGS sequence"/>
</dbReference>
<name>H2C1C3_9CREN</name>
<organism evidence="1 2">
    <name type="scientific">Metallosphaera yellowstonensis MK1</name>
    <dbReference type="NCBI Taxonomy" id="671065"/>
    <lineage>
        <taxon>Archaea</taxon>
        <taxon>Thermoproteota</taxon>
        <taxon>Thermoprotei</taxon>
        <taxon>Sulfolobales</taxon>
        <taxon>Sulfolobaceae</taxon>
        <taxon>Metallosphaera</taxon>
    </lineage>
</organism>